<keyword evidence="2" id="KW-1185">Reference proteome</keyword>
<dbReference type="AlphaFoldDB" id="F2G1R4"/>
<reference evidence="1 2" key="2">
    <citation type="journal article" date="2015" name="Antonie Van Leeuwenhoek">
        <title>Ecophysiological diversity of a novel member of the genus Alteromonas, and description of Alteromonas mediterranea sp. nov.</title>
        <authorList>
            <person name="Ivanova E.P."/>
            <person name="Lopez-Perez M."/>
            <person name="Zabalos M."/>
            <person name="Nguyen S.H."/>
            <person name="Webb H.K."/>
            <person name="Ryan J."/>
            <person name="Lagutin K."/>
            <person name="Vyssotski M."/>
            <person name="Crawford R.J."/>
            <person name="Rodriguez-Valera F."/>
        </authorList>
    </citation>
    <scope>NUCLEOTIDE SEQUENCE [LARGE SCALE GENOMIC DNA]</scope>
    <source>
        <strain evidence="2">DSM 17117 / CIP 110805 / LMG 28347 / Deep ecotype</strain>
    </source>
</reference>
<keyword evidence="1" id="KW-0489">Methyltransferase</keyword>
<proteinExistence type="predicted"/>
<accession>F2G1R4</accession>
<evidence type="ECO:0000313" key="2">
    <source>
        <dbReference type="Proteomes" id="UP000001870"/>
    </source>
</evidence>
<dbReference type="GO" id="GO:0008168">
    <property type="term" value="F:methyltransferase activity"/>
    <property type="evidence" value="ECO:0007669"/>
    <property type="project" value="UniProtKB-KW"/>
</dbReference>
<dbReference type="SUPFAM" id="SSF53335">
    <property type="entry name" value="S-adenosyl-L-methionine-dependent methyltransferases"/>
    <property type="match status" value="1"/>
</dbReference>
<protein>
    <submittedName>
        <fullName evidence="1">2-polyprenyl-3-methyl-5-hydroxy-6-metoxy-1, 4-benzoquinol methylase</fullName>
    </submittedName>
</protein>
<name>F2G1R4_ALTMD</name>
<dbReference type="Pfam" id="PF13489">
    <property type="entry name" value="Methyltransf_23"/>
    <property type="match status" value="1"/>
</dbReference>
<dbReference type="GO" id="GO:0032259">
    <property type="term" value="P:methylation"/>
    <property type="evidence" value="ECO:0007669"/>
    <property type="project" value="UniProtKB-KW"/>
</dbReference>
<organism evidence="1 2">
    <name type="scientific">Alteromonas mediterranea (strain DSM 17117 / CIP 110805 / LMG 28347 / Deep ecotype)</name>
    <dbReference type="NCBI Taxonomy" id="1774373"/>
    <lineage>
        <taxon>Bacteria</taxon>
        <taxon>Pseudomonadati</taxon>
        <taxon>Pseudomonadota</taxon>
        <taxon>Gammaproteobacteria</taxon>
        <taxon>Alteromonadales</taxon>
        <taxon>Alteromonadaceae</taxon>
        <taxon>Alteromonas/Salinimonas group</taxon>
        <taxon>Alteromonas</taxon>
    </lineage>
</organism>
<evidence type="ECO:0000313" key="1">
    <source>
        <dbReference type="EMBL" id="AEA96161.1"/>
    </source>
</evidence>
<dbReference type="Gene3D" id="3.40.50.150">
    <property type="entry name" value="Vaccinia Virus protein VP39"/>
    <property type="match status" value="1"/>
</dbReference>
<keyword evidence="1" id="KW-0808">Transferase</keyword>
<dbReference type="HOGENOM" id="CLU_063353_0_0_6"/>
<sequence length="232" mass="26542">MVKAITFFFFSALIFTFPMTCPLCQSPHASHYHTDKKRDYFQCSRCELVYVGPAYLPSKEREKQEYDLHENSFEDVGYRKFLRKVLTPLTPYIDAHEPGTLKGLDFGCGPAPVLAAMLTEQGVQMSTYDPFYANTSDALSHTYNIVTCTEAIEHFHAPHKEWALLNSLLAPKGILAIMTKRVLDKARFENWHYKNDITHVSFFSEATFRFLGQRDGLDVAFPADDVVLLKKI</sequence>
<reference evidence="1 2" key="1">
    <citation type="journal article" date="2008" name="ISME J.">
        <title>Comparative genomics of two ecotypes of the marine planktonic copiotroph Alteromonas macleodii suggests alternative lifestyles associated with different kinds of particulate organic matter.</title>
        <authorList>
            <person name="Ivars-Martinez E."/>
            <person name="Martin-Cuadrado A.B."/>
            <person name="D'Auria G."/>
            <person name="Mira A."/>
            <person name="Ferriera S."/>
            <person name="Johnson J."/>
            <person name="Friedman R."/>
            <person name="Rodriguez-Valera F."/>
        </authorList>
    </citation>
    <scope>NUCLEOTIDE SEQUENCE [LARGE SCALE GENOMIC DNA]</scope>
    <source>
        <strain evidence="2">DSM 17117 / CIP 110805 / LMG 28347 / Deep ecotype</strain>
    </source>
</reference>
<dbReference type="InterPro" id="IPR029063">
    <property type="entry name" value="SAM-dependent_MTases_sf"/>
</dbReference>
<gene>
    <name evidence="1" type="ordered locus">MADE_1000060</name>
</gene>
<dbReference type="EMBL" id="CP001103">
    <property type="protein sequence ID" value="AEA96161.1"/>
    <property type="molecule type" value="Genomic_DNA"/>
</dbReference>
<dbReference type="KEGG" id="amc:MADE_1000060"/>
<dbReference type="Proteomes" id="UP000001870">
    <property type="component" value="Chromosome"/>
</dbReference>